<dbReference type="SUPFAM" id="SSF52266">
    <property type="entry name" value="SGNH hydrolase"/>
    <property type="match status" value="1"/>
</dbReference>
<evidence type="ECO:0000313" key="2">
    <source>
        <dbReference type="EMBL" id="AXF96739.1"/>
    </source>
</evidence>
<sequence>MKKKIAILGDSLTFGYLPMGTGKMADADNWPLKLENLLTKYYQTGEIEIQTDAQPGRTIIKPLIDFGFPQDNGMDNLSVLYQKTHPIDLFMIFLGTNDYFGYDTYAKLKEIPYYPIETKIVDSLGELINKMKVLHKDNKEKVNYHVLVVCPPKVLTLHDGELLKSLPEAYQKYCAKLNIPVVNLQLSANPHPEDQNEYDGIHYTPMETMIVAQTIFDVIVAENLLNLN</sequence>
<dbReference type="PANTHER" id="PTHR30383:SF29">
    <property type="entry name" value="SGNH HYDROLASE-TYPE ESTERASE DOMAIN-CONTAINING PROTEIN"/>
    <property type="match status" value="1"/>
</dbReference>
<dbReference type="RefSeq" id="WP_114565286.1">
    <property type="nucleotide sequence ID" value="NZ_CP031088.1"/>
</dbReference>
<proteinExistence type="predicted"/>
<reference evidence="3" key="1">
    <citation type="submission" date="2018-07" db="EMBL/GenBank/DDBJ databases">
        <title>Complete Genome Sequence of Spiroplasma phoeniceum.</title>
        <authorList>
            <person name="Davis R.E."/>
            <person name="Shao J.Y."/>
            <person name="Zhao Y."/>
            <person name="Silver A."/>
            <person name="Stump z."/>
            <person name="Gasparich G."/>
        </authorList>
    </citation>
    <scope>NUCLEOTIDE SEQUENCE [LARGE SCALE GENOMIC DNA]</scope>
    <source>
        <strain evidence="3">P40</strain>
    </source>
</reference>
<dbReference type="AlphaFoldDB" id="A0A345DR98"/>
<dbReference type="InterPro" id="IPR051532">
    <property type="entry name" value="Ester_Hydrolysis_Enzymes"/>
</dbReference>
<dbReference type="PANTHER" id="PTHR30383">
    <property type="entry name" value="THIOESTERASE 1/PROTEASE 1/LYSOPHOSPHOLIPASE L1"/>
    <property type="match status" value="1"/>
</dbReference>
<dbReference type="Gene3D" id="3.40.50.1110">
    <property type="entry name" value="SGNH hydrolase"/>
    <property type="match status" value="1"/>
</dbReference>
<dbReference type="InterPro" id="IPR036514">
    <property type="entry name" value="SGNH_hydro_sf"/>
</dbReference>
<gene>
    <name evidence="2" type="ORF">SDAV_001788</name>
</gene>
<dbReference type="EMBL" id="CP031088">
    <property type="protein sequence ID" value="AXF96739.1"/>
    <property type="molecule type" value="Genomic_DNA"/>
</dbReference>
<name>A0A345DR98_9MOLU</name>
<dbReference type="Proteomes" id="UP000253689">
    <property type="component" value="Chromosome"/>
</dbReference>
<keyword evidence="3" id="KW-1185">Reference proteome</keyword>
<protein>
    <submittedName>
        <fullName evidence="2">Arylesterase</fullName>
    </submittedName>
</protein>
<dbReference type="Pfam" id="PF13472">
    <property type="entry name" value="Lipase_GDSL_2"/>
    <property type="match status" value="1"/>
</dbReference>
<accession>A0A345DR98</accession>
<dbReference type="KEGG" id="sphh:SDAV_001788"/>
<dbReference type="InterPro" id="IPR013830">
    <property type="entry name" value="SGNH_hydro"/>
</dbReference>
<evidence type="ECO:0000259" key="1">
    <source>
        <dbReference type="Pfam" id="PF13472"/>
    </source>
</evidence>
<evidence type="ECO:0000313" key="3">
    <source>
        <dbReference type="Proteomes" id="UP000253689"/>
    </source>
</evidence>
<organism evidence="2 3">
    <name type="scientific">Spiroplasma phoeniceum P40</name>
    <dbReference type="NCBI Taxonomy" id="1276259"/>
    <lineage>
        <taxon>Bacteria</taxon>
        <taxon>Bacillati</taxon>
        <taxon>Mycoplasmatota</taxon>
        <taxon>Mollicutes</taxon>
        <taxon>Entomoplasmatales</taxon>
        <taxon>Spiroplasmataceae</taxon>
        <taxon>Spiroplasma</taxon>
    </lineage>
</organism>
<feature type="domain" description="SGNH hydrolase-type esterase" evidence="1">
    <location>
        <begin position="7"/>
        <end position="205"/>
    </location>
</feature>